<evidence type="ECO:0000256" key="4">
    <source>
        <dbReference type="SAM" id="MobiDB-lite"/>
    </source>
</evidence>
<keyword evidence="1" id="KW-0479">Metal-binding</keyword>
<dbReference type="GO" id="GO:0005634">
    <property type="term" value="C:nucleus"/>
    <property type="evidence" value="ECO:0007669"/>
    <property type="project" value="TreeGrafter"/>
</dbReference>
<dbReference type="GO" id="GO:0008270">
    <property type="term" value="F:zinc ion binding"/>
    <property type="evidence" value="ECO:0007669"/>
    <property type="project" value="UniProtKB-KW"/>
</dbReference>
<evidence type="ECO:0000256" key="2">
    <source>
        <dbReference type="ARBA" id="ARBA00022771"/>
    </source>
</evidence>
<sequence length="262" mass="30770">MDKVDLPTGTPSEPENASQPEAISSSIRSMASQSQELLSQPPDELTQFERMLWYQERRIESSLWVQCDSCNKWRHIMPNVYERHQLPDKWFCKLHPEISSCSVPEEEIPLQVEADLIHSEYSVGSIVIARFGDWPWWPAMVDDDPDTEQFYWIDGLSDIPSHYNVTFFDDNVTRAWISAKCILPFARNKAKVRNCKEKLLKRRLNRSLQQAEECEALDFPMRLKKFSFVSRYNGPIKEPRNFTEEEIDKYNAKLKKKLNVSY</sequence>
<dbReference type="PANTHER" id="PTHR15999:SF2">
    <property type="entry name" value="ZINC FINGER CW-TYPE PWWP DOMAIN PROTEIN 1"/>
    <property type="match status" value="1"/>
</dbReference>
<comment type="caution">
    <text evidence="7">The sequence shown here is derived from an EMBL/GenBank/DDBJ whole genome shotgun (WGS) entry which is preliminary data.</text>
</comment>
<dbReference type="Proteomes" id="UP000663880">
    <property type="component" value="Unassembled WGS sequence"/>
</dbReference>
<dbReference type="PROSITE" id="PS50812">
    <property type="entry name" value="PWWP"/>
    <property type="match status" value="1"/>
</dbReference>
<proteinExistence type="predicted"/>
<dbReference type="OrthoDB" id="757982at2759"/>
<feature type="compositionally biased region" description="Low complexity" evidence="4">
    <location>
        <begin position="22"/>
        <end position="35"/>
    </location>
</feature>
<evidence type="ECO:0000259" key="6">
    <source>
        <dbReference type="PROSITE" id="PS51050"/>
    </source>
</evidence>
<protein>
    <submittedName>
        <fullName evidence="7">Uncharacterized protein</fullName>
    </submittedName>
</protein>
<dbReference type="Pfam" id="PF00855">
    <property type="entry name" value="PWWP"/>
    <property type="match status" value="1"/>
</dbReference>
<organism evidence="7 8">
    <name type="scientific">Pieris macdunnoughi</name>
    <dbReference type="NCBI Taxonomy" id="345717"/>
    <lineage>
        <taxon>Eukaryota</taxon>
        <taxon>Metazoa</taxon>
        <taxon>Ecdysozoa</taxon>
        <taxon>Arthropoda</taxon>
        <taxon>Hexapoda</taxon>
        <taxon>Insecta</taxon>
        <taxon>Pterygota</taxon>
        <taxon>Neoptera</taxon>
        <taxon>Endopterygota</taxon>
        <taxon>Lepidoptera</taxon>
        <taxon>Glossata</taxon>
        <taxon>Ditrysia</taxon>
        <taxon>Papilionoidea</taxon>
        <taxon>Pieridae</taxon>
        <taxon>Pierinae</taxon>
        <taxon>Pieris</taxon>
    </lineage>
</organism>
<evidence type="ECO:0000313" key="7">
    <source>
        <dbReference type="EMBL" id="CAF4938187.1"/>
    </source>
</evidence>
<dbReference type="CDD" id="cd20145">
    <property type="entry name" value="PWWP_ZCWPW1"/>
    <property type="match status" value="1"/>
</dbReference>
<gene>
    <name evidence="7" type="ORF">PMACD_LOCUS14473</name>
</gene>
<feature type="compositionally biased region" description="Polar residues" evidence="4">
    <location>
        <begin position="9"/>
        <end position="21"/>
    </location>
</feature>
<keyword evidence="2" id="KW-0863">Zinc-finger</keyword>
<dbReference type="PANTHER" id="PTHR15999">
    <property type="entry name" value="ZINC FINGER CW-TYPE PWWP DOMAIN PROTEIN 1"/>
    <property type="match status" value="1"/>
</dbReference>
<evidence type="ECO:0000256" key="1">
    <source>
        <dbReference type="ARBA" id="ARBA00022723"/>
    </source>
</evidence>
<dbReference type="InterPro" id="IPR042778">
    <property type="entry name" value="ZCWPW1/ZCWPW2"/>
</dbReference>
<keyword evidence="8" id="KW-1185">Reference proteome</keyword>
<dbReference type="Gene3D" id="3.30.40.100">
    <property type="match status" value="1"/>
</dbReference>
<name>A0A821XGI3_9NEOP</name>
<feature type="domain" description="PWWP" evidence="5">
    <location>
        <begin position="123"/>
        <end position="188"/>
    </location>
</feature>
<dbReference type="SMART" id="SM00293">
    <property type="entry name" value="PWWP"/>
    <property type="match status" value="1"/>
</dbReference>
<dbReference type="Gene3D" id="2.30.30.140">
    <property type="match status" value="1"/>
</dbReference>
<dbReference type="SUPFAM" id="SSF63748">
    <property type="entry name" value="Tudor/PWWP/MBT"/>
    <property type="match status" value="1"/>
</dbReference>
<reference evidence="7" key="1">
    <citation type="submission" date="2021-02" db="EMBL/GenBank/DDBJ databases">
        <authorList>
            <person name="Steward A R."/>
        </authorList>
    </citation>
    <scope>NUCLEOTIDE SEQUENCE</scope>
</reference>
<dbReference type="PROSITE" id="PS51050">
    <property type="entry name" value="ZF_CW"/>
    <property type="match status" value="1"/>
</dbReference>
<feature type="region of interest" description="Disordered" evidence="4">
    <location>
        <begin position="1"/>
        <end position="41"/>
    </location>
</feature>
<dbReference type="AlphaFoldDB" id="A0A821XGI3"/>
<evidence type="ECO:0000313" key="8">
    <source>
        <dbReference type="Proteomes" id="UP000663880"/>
    </source>
</evidence>
<evidence type="ECO:0000256" key="3">
    <source>
        <dbReference type="ARBA" id="ARBA00022833"/>
    </source>
</evidence>
<evidence type="ECO:0000259" key="5">
    <source>
        <dbReference type="PROSITE" id="PS50812"/>
    </source>
</evidence>
<accession>A0A821XGI3</accession>
<dbReference type="InterPro" id="IPR011124">
    <property type="entry name" value="Znf_CW"/>
</dbReference>
<keyword evidence="3" id="KW-0862">Zinc</keyword>
<dbReference type="InterPro" id="IPR000313">
    <property type="entry name" value="PWWP_dom"/>
</dbReference>
<dbReference type="Pfam" id="PF07496">
    <property type="entry name" value="zf-CW"/>
    <property type="match status" value="1"/>
</dbReference>
<dbReference type="EMBL" id="CAJOBZ010000065">
    <property type="protein sequence ID" value="CAF4938187.1"/>
    <property type="molecule type" value="Genomic_DNA"/>
</dbReference>
<feature type="domain" description="CW-type" evidence="6">
    <location>
        <begin position="58"/>
        <end position="109"/>
    </location>
</feature>